<dbReference type="Pfam" id="PF12937">
    <property type="entry name" value="F-box-like"/>
    <property type="match status" value="1"/>
</dbReference>
<dbReference type="InterPro" id="IPR001810">
    <property type="entry name" value="F-box_dom"/>
</dbReference>
<evidence type="ECO:0000313" key="2">
    <source>
        <dbReference type="EMBL" id="KHN03135.1"/>
    </source>
</evidence>
<name>A0A0B2P1I2_GLYSO</name>
<dbReference type="SMART" id="SM00256">
    <property type="entry name" value="FBOX"/>
    <property type="match status" value="1"/>
</dbReference>
<dbReference type="InterPro" id="IPR036047">
    <property type="entry name" value="F-box-like_dom_sf"/>
</dbReference>
<dbReference type="Gene3D" id="1.20.1280.50">
    <property type="match status" value="1"/>
</dbReference>
<feature type="domain" description="F-box" evidence="1">
    <location>
        <begin position="18"/>
        <end position="58"/>
    </location>
</feature>
<dbReference type="SUPFAM" id="SSF81383">
    <property type="entry name" value="F-box domain"/>
    <property type="match status" value="1"/>
</dbReference>
<dbReference type="AlphaFoldDB" id="A0A0B2P1I2"/>
<dbReference type="Gene3D" id="3.80.10.10">
    <property type="entry name" value="Ribonuclease Inhibitor"/>
    <property type="match status" value="1"/>
</dbReference>
<gene>
    <name evidence="2" type="ORF">glysoja_049201</name>
</gene>
<dbReference type="Proteomes" id="UP000053555">
    <property type="component" value="Unassembled WGS sequence"/>
</dbReference>
<dbReference type="PANTHER" id="PTHR38926">
    <property type="entry name" value="F-BOX DOMAIN CONTAINING PROTEIN, EXPRESSED"/>
    <property type="match status" value="1"/>
</dbReference>
<dbReference type="PANTHER" id="PTHR38926:SF10">
    <property type="entry name" value="F-BOX DOMAIN-CONTAINING PROTEIN"/>
    <property type="match status" value="1"/>
</dbReference>
<evidence type="ECO:0000259" key="1">
    <source>
        <dbReference type="SMART" id="SM00256"/>
    </source>
</evidence>
<accession>A0A0B2P1I2</accession>
<protein>
    <submittedName>
        <fullName evidence="2">F-box/LRR-repeat protein</fullName>
    </submittedName>
</protein>
<reference evidence="2" key="1">
    <citation type="submission" date="2014-07" db="EMBL/GenBank/DDBJ databases">
        <title>Identification of a novel salt tolerance gene in wild soybean by whole-genome sequencing.</title>
        <authorList>
            <person name="Lam H.-M."/>
            <person name="Qi X."/>
            <person name="Li M.-W."/>
            <person name="Liu X."/>
            <person name="Xie M."/>
            <person name="Ni M."/>
            <person name="Xu X."/>
        </authorList>
    </citation>
    <scope>NUCLEOTIDE SEQUENCE [LARGE SCALE GENOMIC DNA]</scope>
    <source>
        <tissue evidence="2">Root</tissue>
    </source>
</reference>
<dbReference type="EMBL" id="KN669924">
    <property type="protein sequence ID" value="KHN03135.1"/>
    <property type="molecule type" value="Genomic_DNA"/>
</dbReference>
<sequence length="306" mass="34594">MDNSKSAAMKGVWRNELLSTDILITIFMSLNIADLAVASLVCKMWNTACRDPSLWGKIDLSKLNNSYFFNIPNNQPGAYKRTSGKITQFLKYVLSLSNGNTNCLVFNYNVYLTDEEFIIAAKRTPNLKQLVLPRKGDFSRKAVHMAMKSWGGLESINISSGVPIDYIFPAIREYCKSVSGIKFHCEFEEKHAEALVESTPNMKVFSIRSTVVSMKALRSVLTSLEHLEAVNICHSFIMDMSHDGFSIFAVQDLQKYLPPSSMEKVIYCEEGSCLKCQYERSIAPGSFLYRALEDIWQEDEITTLAH</sequence>
<dbReference type="InterPro" id="IPR032675">
    <property type="entry name" value="LRR_dom_sf"/>
</dbReference>
<proteinExistence type="predicted"/>
<organism evidence="2">
    <name type="scientific">Glycine soja</name>
    <name type="common">Wild soybean</name>
    <dbReference type="NCBI Taxonomy" id="3848"/>
    <lineage>
        <taxon>Eukaryota</taxon>
        <taxon>Viridiplantae</taxon>
        <taxon>Streptophyta</taxon>
        <taxon>Embryophyta</taxon>
        <taxon>Tracheophyta</taxon>
        <taxon>Spermatophyta</taxon>
        <taxon>Magnoliopsida</taxon>
        <taxon>eudicotyledons</taxon>
        <taxon>Gunneridae</taxon>
        <taxon>Pentapetalae</taxon>
        <taxon>rosids</taxon>
        <taxon>fabids</taxon>
        <taxon>Fabales</taxon>
        <taxon>Fabaceae</taxon>
        <taxon>Papilionoideae</taxon>
        <taxon>50 kb inversion clade</taxon>
        <taxon>NPAAA clade</taxon>
        <taxon>indigoferoid/millettioid clade</taxon>
        <taxon>Phaseoleae</taxon>
        <taxon>Glycine</taxon>
        <taxon>Glycine subgen. Soja</taxon>
    </lineage>
</organism>